<dbReference type="HOGENOM" id="CLU_419284_0_0_1"/>
<dbReference type="Pfam" id="PF24494">
    <property type="entry name" value="DUF7587"/>
    <property type="match status" value="1"/>
</dbReference>
<accession>A0A0D2IUS7</accession>
<dbReference type="GeneID" id="25298681"/>
<evidence type="ECO:0000313" key="3">
    <source>
        <dbReference type="EMBL" id="KIX00470.1"/>
    </source>
</evidence>
<dbReference type="Proteomes" id="UP000053617">
    <property type="component" value="Unassembled WGS sequence"/>
</dbReference>
<dbReference type="AlphaFoldDB" id="A0A0D2IUS7"/>
<keyword evidence="4" id="KW-1185">Reference proteome</keyword>
<proteinExistence type="predicted"/>
<name>A0A0D2IUS7_9EURO</name>
<gene>
    <name evidence="3" type="ORF">Z518_10610</name>
</gene>
<protein>
    <recommendedName>
        <fullName evidence="2">DUF7587 domain-containing protein</fullName>
    </recommendedName>
</protein>
<dbReference type="EMBL" id="KN847483">
    <property type="protein sequence ID" value="KIX00470.1"/>
    <property type="molecule type" value="Genomic_DNA"/>
</dbReference>
<feature type="region of interest" description="Disordered" evidence="1">
    <location>
        <begin position="117"/>
        <end position="194"/>
    </location>
</feature>
<feature type="region of interest" description="Disordered" evidence="1">
    <location>
        <begin position="473"/>
        <end position="500"/>
    </location>
</feature>
<feature type="region of interest" description="Disordered" evidence="1">
    <location>
        <begin position="583"/>
        <end position="611"/>
    </location>
</feature>
<evidence type="ECO:0000256" key="1">
    <source>
        <dbReference type="SAM" id="MobiDB-lite"/>
    </source>
</evidence>
<feature type="compositionally biased region" description="Basic residues" evidence="1">
    <location>
        <begin position="143"/>
        <end position="152"/>
    </location>
</feature>
<dbReference type="RefSeq" id="XP_013267606.1">
    <property type="nucleotide sequence ID" value="XM_013412152.1"/>
</dbReference>
<evidence type="ECO:0000313" key="4">
    <source>
        <dbReference type="Proteomes" id="UP000053617"/>
    </source>
</evidence>
<feature type="compositionally biased region" description="Polar residues" evidence="1">
    <location>
        <begin position="585"/>
        <end position="598"/>
    </location>
</feature>
<feature type="domain" description="DUF7587" evidence="2">
    <location>
        <begin position="234"/>
        <end position="382"/>
    </location>
</feature>
<dbReference type="InterPro" id="IPR056009">
    <property type="entry name" value="DUF7587"/>
</dbReference>
<reference evidence="3 4" key="1">
    <citation type="submission" date="2015-01" db="EMBL/GenBank/DDBJ databases">
        <title>The Genome Sequence of Rhinocladiella mackenzie CBS 650.93.</title>
        <authorList>
            <consortium name="The Broad Institute Genomics Platform"/>
            <person name="Cuomo C."/>
            <person name="de Hoog S."/>
            <person name="Gorbushina A."/>
            <person name="Stielow B."/>
            <person name="Teixiera M."/>
            <person name="Abouelleil A."/>
            <person name="Chapman S.B."/>
            <person name="Priest M."/>
            <person name="Young S.K."/>
            <person name="Wortman J."/>
            <person name="Nusbaum C."/>
            <person name="Birren B."/>
        </authorList>
    </citation>
    <scope>NUCLEOTIDE SEQUENCE [LARGE SCALE GENOMIC DNA]</scope>
    <source>
        <strain evidence="3 4">CBS 650.93</strain>
    </source>
</reference>
<feature type="compositionally biased region" description="Low complexity" evidence="1">
    <location>
        <begin position="171"/>
        <end position="190"/>
    </location>
</feature>
<evidence type="ECO:0000259" key="2">
    <source>
        <dbReference type="Pfam" id="PF24494"/>
    </source>
</evidence>
<organism evidence="3 4">
    <name type="scientific">Rhinocladiella mackenziei CBS 650.93</name>
    <dbReference type="NCBI Taxonomy" id="1442369"/>
    <lineage>
        <taxon>Eukaryota</taxon>
        <taxon>Fungi</taxon>
        <taxon>Dikarya</taxon>
        <taxon>Ascomycota</taxon>
        <taxon>Pezizomycotina</taxon>
        <taxon>Eurotiomycetes</taxon>
        <taxon>Chaetothyriomycetidae</taxon>
        <taxon>Chaetothyriales</taxon>
        <taxon>Herpotrichiellaceae</taxon>
        <taxon>Rhinocladiella</taxon>
    </lineage>
</organism>
<sequence length="654" mass="74654">MTLNVHSPKHVWRDDDKILLALLYKFYEISSQDLAKIFNTLITDRLVHEGFNDGLTSTALMAQIRDLKRSRRGAEFQRIQSMTMNSARTSYRLYRDSIEDTAYNLRIILNLRVPPPEEVTPAKRLSPTPTALHESEDEVESPRKRRRVRQILKARTSSGPIRRSKYFQKLSTPASPSSASSYSDSDSSGSWCTAANSDRTEFQTPDEHFPESSARIPPLLRINFDNEKRSAARRPRLLFRAFDAKHGFKARRFLDSSVAAPPEPESQEFSDEVLPHLTTDRRHLSPFLSWTENPERALKLLVKNSETPRCLAIFDYNVMERELENRHGKWAGPWAVPPICRHFGFDVLPKVSDNSHSNQVDKTHSYTGTGEFLSWGCVESEPVAIIDYATAHQLWGMMRYMKKTTGIGFTSGKSLAKCLHGVREVYKEVVAYKLLRSFKISGYEKGPHGIEYENFIEGVYGTDPWSEIRASTKKWQSKLTNPEAERETSDEDCKDAPRNHSKLQLKSNLDQIRKFTFTDPPRQNNGIIVEIQNPAKLKKNFPNEKSIQPLNINDKTRDPCTGIGGKISPQFKLTMEPQPAKLKESNVNPAIPTSTWSKKPNETPVSGKEDLNDDEPIIIATTTRRHERTRTRAMPTIRSPSVSETVVINESRWR</sequence>
<dbReference type="OrthoDB" id="4121281at2759"/>